<feature type="compositionally biased region" description="Basic residues" evidence="2">
    <location>
        <begin position="1"/>
        <end position="10"/>
    </location>
</feature>
<evidence type="ECO:0000256" key="1">
    <source>
        <dbReference type="ARBA" id="ARBA00008828"/>
    </source>
</evidence>
<dbReference type="InterPro" id="IPR039777">
    <property type="entry name" value="IFRD"/>
</dbReference>
<evidence type="ECO:0000313" key="5">
    <source>
        <dbReference type="Proteomes" id="UP001318040"/>
    </source>
</evidence>
<dbReference type="RefSeq" id="XP_032825407.1">
    <property type="nucleotide sequence ID" value="XM_032969516.1"/>
</dbReference>
<dbReference type="PANTHER" id="PTHR12354:SF1">
    <property type="entry name" value="INTERFERON-RELATED DEVELOPMENTAL REGULATOR 1"/>
    <property type="match status" value="1"/>
</dbReference>
<dbReference type="PANTHER" id="PTHR12354">
    <property type="entry name" value="INTERFERON-RELATED DEVELOPMENTAL REGULATOR"/>
    <property type="match status" value="1"/>
</dbReference>
<feature type="domain" description="Interferon-related developmental regulator C-terminal" evidence="3">
    <location>
        <begin position="371"/>
        <end position="423"/>
    </location>
</feature>
<evidence type="ECO:0000256" key="2">
    <source>
        <dbReference type="SAM" id="MobiDB-lite"/>
    </source>
</evidence>
<sequence>MPRSRKHKRGGVAVESPKNEDAVSSLDAVAQNDSTNGVIGDHEEDGDGLADANNEELELKLNQCIENTLDKSLKTRQAGLKGLRGVLREQLLYDVLIDRRVTVTVSVEKCLKKGNGEEQVCAATLASLLCIQLEGGQEAVEVYRATRPLLVSILMDKTATAVARQSCASALGICCFVTADDIEEVSATMTVLETLFSPCGCEAGGVSGVLAAGQAQRALQASSLLAWTLLLTIYPASGLHALLQRHLSSLPELLSCEDVTVRIAAGETMALLFELSRELDQDFVFEGTEGLFSQLKALATDGSKHRGKCDRRKQRAIFRKVLHSVQDGEVLAETVKFGLECMYVNSWARKRTYEAFKEALGPGVWPHLQGNVLLRDIFELGPPILINAASVQATKLSKFERNNFNTATFKARTKSRAFLRDKRVDCWWND</sequence>
<dbReference type="InterPro" id="IPR016024">
    <property type="entry name" value="ARM-type_fold"/>
</dbReference>
<proteinExistence type="inferred from homology"/>
<dbReference type="KEGG" id="pmrn:116951109"/>
<dbReference type="SUPFAM" id="SSF48371">
    <property type="entry name" value="ARM repeat"/>
    <property type="match status" value="1"/>
</dbReference>
<dbReference type="InterPro" id="IPR006921">
    <property type="entry name" value="Interferon-rel_develop_reg_C"/>
</dbReference>
<organism evidence="5 6">
    <name type="scientific">Petromyzon marinus</name>
    <name type="common">Sea lamprey</name>
    <dbReference type="NCBI Taxonomy" id="7757"/>
    <lineage>
        <taxon>Eukaryota</taxon>
        <taxon>Metazoa</taxon>
        <taxon>Chordata</taxon>
        <taxon>Craniata</taxon>
        <taxon>Vertebrata</taxon>
        <taxon>Cyclostomata</taxon>
        <taxon>Hyperoartia</taxon>
        <taxon>Petromyzontiformes</taxon>
        <taxon>Petromyzontidae</taxon>
        <taxon>Petromyzon</taxon>
    </lineage>
</organism>
<dbReference type="InterPro" id="IPR007701">
    <property type="entry name" value="Interferon-rel_develop_reg_N"/>
</dbReference>
<dbReference type="AlphaFoldDB" id="A0AAJ7TZC5"/>
<accession>A0AAJ7TZC5</accession>
<name>A0AAJ7TZC5_PETMA</name>
<feature type="region of interest" description="Disordered" evidence="2">
    <location>
        <begin position="1"/>
        <end position="25"/>
    </location>
</feature>
<dbReference type="InterPro" id="IPR011989">
    <property type="entry name" value="ARM-like"/>
</dbReference>
<reference evidence="6" key="1">
    <citation type="submission" date="2025-08" db="UniProtKB">
        <authorList>
            <consortium name="RefSeq"/>
        </authorList>
    </citation>
    <scope>IDENTIFICATION</scope>
    <source>
        <tissue evidence="6">Sperm</tissue>
    </source>
</reference>
<dbReference type="Gene3D" id="1.25.10.10">
    <property type="entry name" value="Leucine-rich Repeat Variant"/>
    <property type="match status" value="1"/>
</dbReference>
<evidence type="ECO:0000313" key="6">
    <source>
        <dbReference type="RefSeq" id="XP_032825407.1"/>
    </source>
</evidence>
<protein>
    <submittedName>
        <fullName evidence="6">Interferon-related developmental regulator 1-like</fullName>
    </submittedName>
</protein>
<feature type="domain" description="Interferon-related developmental regulator N-terminal" evidence="4">
    <location>
        <begin position="43"/>
        <end position="326"/>
    </location>
</feature>
<dbReference type="Proteomes" id="UP001318040">
    <property type="component" value="Chromosome 42"/>
</dbReference>
<dbReference type="Pfam" id="PF05004">
    <property type="entry name" value="IFRD"/>
    <property type="match status" value="1"/>
</dbReference>
<keyword evidence="5" id="KW-1185">Reference proteome</keyword>
<dbReference type="Pfam" id="PF04836">
    <property type="entry name" value="IFRD_C"/>
    <property type="match status" value="1"/>
</dbReference>
<evidence type="ECO:0000259" key="4">
    <source>
        <dbReference type="Pfam" id="PF05004"/>
    </source>
</evidence>
<comment type="similarity">
    <text evidence="1">Belongs to the IFRD family.</text>
</comment>
<gene>
    <name evidence="6" type="primary">LOC116951109</name>
</gene>
<evidence type="ECO:0000259" key="3">
    <source>
        <dbReference type="Pfam" id="PF04836"/>
    </source>
</evidence>